<feature type="domain" description="HTH marR-type" evidence="1">
    <location>
        <begin position="38"/>
        <end position="171"/>
    </location>
</feature>
<organism evidence="2 3">
    <name type="scientific">Saccharicrinis fermentans DSM 9555 = JCM 21142</name>
    <dbReference type="NCBI Taxonomy" id="869213"/>
    <lineage>
        <taxon>Bacteria</taxon>
        <taxon>Pseudomonadati</taxon>
        <taxon>Bacteroidota</taxon>
        <taxon>Bacteroidia</taxon>
        <taxon>Marinilabiliales</taxon>
        <taxon>Marinilabiliaceae</taxon>
        <taxon>Saccharicrinis</taxon>
    </lineage>
</organism>
<dbReference type="EMBL" id="BAMD01000016">
    <property type="protein sequence ID" value="GAF02998.1"/>
    <property type="molecule type" value="Genomic_DNA"/>
</dbReference>
<dbReference type="GO" id="GO:0003700">
    <property type="term" value="F:DNA-binding transcription factor activity"/>
    <property type="evidence" value="ECO:0007669"/>
    <property type="project" value="InterPro"/>
</dbReference>
<dbReference type="SUPFAM" id="SSF46785">
    <property type="entry name" value="Winged helix' DNA-binding domain"/>
    <property type="match status" value="1"/>
</dbReference>
<dbReference type="Gene3D" id="1.10.10.10">
    <property type="entry name" value="Winged helix-like DNA-binding domain superfamily/Winged helix DNA-binding domain"/>
    <property type="match status" value="1"/>
</dbReference>
<dbReference type="InterPro" id="IPR036390">
    <property type="entry name" value="WH_DNA-bd_sf"/>
</dbReference>
<reference evidence="2 3" key="1">
    <citation type="journal article" date="2014" name="Genome Announc.">
        <title>Draft Genome Sequence of Cytophaga fermentans JCM 21142T, a Facultative Anaerobe Isolated from Marine Mud.</title>
        <authorList>
            <person name="Starns D."/>
            <person name="Oshima K."/>
            <person name="Suda W."/>
            <person name="Iino T."/>
            <person name="Yuki M."/>
            <person name="Inoue J."/>
            <person name="Kitamura K."/>
            <person name="Iida T."/>
            <person name="Darby A."/>
            <person name="Hattori M."/>
            <person name="Ohkuma M."/>
        </authorList>
    </citation>
    <scope>NUCLEOTIDE SEQUENCE [LARGE SCALE GENOMIC DNA]</scope>
    <source>
        <strain evidence="2 3">JCM 21142</strain>
    </source>
</reference>
<accession>W7Y5W7</accession>
<dbReference type="SMART" id="SM00347">
    <property type="entry name" value="HTH_MARR"/>
    <property type="match status" value="1"/>
</dbReference>
<evidence type="ECO:0000313" key="2">
    <source>
        <dbReference type="EMBL" id="GAF02998.1"/>
    </source>
</evidence>
<keyword evidence="3" id="KW-1185">Reference proteome</keyword>
<dbReference type="InterPro" id="IPR036388">
    <property type="entry name" value="WH-like_DNA-bd_sf"/>
</dbReference>
<proteinExistence type="predicted"/>
<name>W7Y5W7_9BACT</name>
<dbReference type="eggNOG" id="COG1846">
    <property type="taxonomic scope" value="Bacteria"/>
</dbReference>
<dbReference type="Pfam" id="PF13463">
    <property type="entry name" value="HTH_27"/>
    <property type="match status" value="1"/>
</dbReference>
<dbReference type="AlphaFoldDB" id="W7Y5W7"/>
<dbReference type="PROSITE" id="PS50995">
    <property type="entry name" value="HTH_MARR_2"/>
    <property type="match status" value="1"/>
</dbReference>
<dbReference type="InterPro" id="IPR000835">
    <property type="entry name" value="HTH_MarR-typ"/>
</dbReference>
<gene>
    <name evidence="2" type="ORF">JCM21142_41650</name>
</gene>
<comment type="caution">
    <text evidence="2">The sequence shown here is derived from an EMBL/GenBank/DDBJ whole genome shotgun (WGS) entry which is preliminary data.</text>
</comment>
<evidence type="ECO:0000313" key="3">
    <source>
        <dbReference type="Proteomes" id="UP000019402"/>
    </source>
</evidence>
<protein>
    <recommendedName>
        <fullName evidence="1">HTH marR-type domain-containing protein</fullName>
    </recommendedName>
</protein>
<dbReference type="OrthoDB" id="961069at2"/>
<evidence type="ECO:0000259" key="1">
    <source>
        <dbReference type="PROSITE" id="PS50995"/>
    </source>
</evidence>
<dbReference type="RefSeq" id="WP_044212615.1">
    <property type="nucleotide sequence ID" value="NZ_BAMD01000016.1"/>
</dbReference>
<dbReference type="Proteomes" id="UP000019402">
    <property type="component" value="Unassembled WGS sequence"/>
</dbReference>
<dbReference type="STRING" id="869213.GCA_000517085_02355"/>
<sequence length="200" mass="23738">MVVEQIKDKSIDNTQFHPQRELHSHPETVAFLNKLGPGSRFQEYILRIARFEEFYIRKYLIDLPLNSRLEYLFLFTIGNIEKARKTDLINIHLVEYTTGMDTIRRLVKNKLLHELPDEQDKRAKILILTKEGGEILKKANKRIEEARNMFLACISPNKWKKTLSVLNEIDEFHSNIYFNHYDKPYAEISNLMDSLKHLHK</sequence>